<keyword evidence="3" id="KW-1185">Reference proteome</keyword>
<reference evidence="2 3" key="1">
    <citation type="submission" date="2021-06" db="EMBL/GenBank/DDBJ databases">
        <title>Rheinheimera indica sp. nov., isolated from deep-sea sediment.</title>
        <authorList>
            <person name="Wang Z."/>
            <person name="Zhang X.-Y."/>
        </authorList>
    </citation>
    <scope>NUCLEOTIDE SEQUENCE [LARGE SCALE GENOMIC DNA]</scope>
    <source>
        <strain evidence="2 3">SM2107</strain>
    </source>
</reference>
<evidence type="ECO:0000313" key="3">
    <source>
        <dbReference type="Proteomes" id="UP000704611"/>
    </source>
</evidence>
<dbReference type="EMBL" id="JAHRID010000003">
    <property type="protein sequence ID" value="MBV2129336.1"/>
    <property type="molecule type" value="Genomic_DNA"/>
</dbReference>
<feature type="transmembrane region" description="Helical" evidence="1">
    <location>
        <begin position="82"/>
        <end position="101"/>
    </location>
</feature>
<proteinExistence type="predicted"/>
<comment type="caution">
    <text evidence="2">The sequence shown here is derived from an EMBL/GenBank/DDBJ whole genome shotgun (WGS) entry which is preliminary data.</text>
</comment>
<organism evidence="2 3">
    <name type="scientific">Arsukibacterium indicum</name>
    <dbReference type="NCBI Taxonomy" id="2848612"/>
    <lineage>
        <taxon>Bacteria</taxon>
        <taxon>Pseudomonadati</taxon>
        <taxon>Pseudomonadota</taxon>
        <taxon>Gammaproteobacteria</taxon>
        <taxon>Chromatiales</taxon>
        <taxon>Chromatiaceae</taxon>
        <taxon>Arsukibacterium</taxon>
    </lineage>
</organism>
<protein>
    <submittedName>
        <fullName evidence="2">Uncharacterized protein</fullName>
    </submittedName>
</protein>
<name>A0ABS6MKJ2_9GAMM</name>
<dbReference type="RefSeq" id="WP_217668950.1">
    <property type="nucleotide sequence ID" value="NZ_JAHRID010000003.1"/>
</dbReference>
<accession>A0ABS6MKJ2</accession>
<gene>
    <name evidence="2" type="ORF">KQY15_09535</name>
</gene>
<feature type="transmembrane region" description="Helical" evidence="1">
    <location>
        <begin position="44"/>
        <end position="70"/>
    </location>
</feature>
<keyword evidence="1" id="KW-1133">Transmembrane helix</keyword>
<dbReference type="Proteomes" id="UP000704611">
    <property type="component" value="Unassembled WGS sequence"/>
</dbReference>
<evidence type="ECO:0000256" key="1">
    <source>
        <dbReference type="SAM" id="Phobius"/>
    </source>
</evidence>
<evidence type="ECO:0000313" key="2">
    <source>
        <dbReference type="EMBL" id="MBV2129336.1"/>
    </source>
</evidence>
<keyword evidence="1" id="KW-0812">Transmembrane</keyword>
<feature type="transmembrane region" description="Helical" evidence="1">
    <location>
        <begin position="12"/>
        <end position="38"/>
    </location>
</feature>
<feature type="transmembrane region" description="Helical" evidence="1">
    <location>
        <begin position="107"/>
        <end position="129"/>
    </location>
</feature>
<sequence>MDQIKNRVFAVILGIVLAYASIAIAGIGAAVAIPAYLLKPVAQVSGILAFTLVDLFTIAVPLAAAFLVVAFASKLVISKPDFTFYALLLAPLVLLQLYFVVQSQPQMFNNFVTTLPRYLLLAVCFYFLVLSAKRVNAKPE</sequence>
<keyword evidence="1" id="KW-0472">Membrane</keyword>